<evidence type="ECO:0000256" key="1">
    <source>
        <dbReference type="SAM" id="Coils"/>
    </source>
</evidence>
<feature type="coiled-coil region" evidence="1">
    <location>
        <begin position="94"/>
        <end position="121"/>
    </location>
</feature>
<reference evidence="2 3" key="1">
    <citation type="submission" date="2020-07" db="EMBL/GenBank/DDBJ databases">
        <title>Halophilic bacteria isolated from french cheeses.</title>
        <authorList>
            <person name="Kothe C.I."/>
            <person name="Farah-Kraiem B."/>
            <person name="Renault P."/>
            <person name="Dridi B."/>
        </authorList>
    </citation>
    <scope>NUCLEOTIDE SEQUENCE [LARGE SCALE GENOMIC DNA]</scope>
    <source>
        <strain evidence="2 3">FME14</strain>
    </source>
</reference>
<sequence>MKNLNEAMYLLLVEKRIDNFSVSELVETYMHLYSSSKNEFKARVFIHRQLYRLVNQGYLLKYGKKNTQKIKYILTEKFKQSFCNLNNSRAKDYFMAEEEVKAALKNRLKEYECNLLVSTSEMEEYQSYMEEYPAIIVLLKSKFDLAKEEKYRCLGRITAVQNILGECILTKIIEHNSAEY</sequence>
<proteinExistence type="predicted"/>
<protein>
    <submittedName>
        <fullName evidence="2">Uncharacterized protein</fullName>
    </submittedName>
</protein>
<keyword evidence="1" id="KW-0175">Coiled coil</keyword>
<dbReference type="EMBL" id="RRZA01000144">
    <property type="protein sequence ID" value="MBE0459921.1"/>
    <property type="molecule type" value="Genomic_DNA"/>
</dbReference>
<organism evidence="2 3">
    <name type="scientific">Pseudoalteromonas prydzensis</name>
    <dbReference type="NCBI Taxonomy" id="182141"/>
    <lineage>
        <taxon>Bacteria</taxon>
        <taxon>Pseudomonadati</taxon>
        <taxon>Pseudomonadota</taxon>
        <taxon>Gammaproteobacteria</taxon>
        <taxon>Alteromonadales</taxon>
        <taxon>Pseudoalteromonadaceae</taxon>
        <taxon>Pseudoalteromonas</taxon>
    </lineage>
</organism>
<comment type="caution">
    <text evidence="2">The sequence shown here is derived from an EMBL/GenBank/DDBJ whole genome shotgun (WGS) entry which is preliminary data.</text>
</comment>
<keyword evidence="3" id="KW-1185">Reference proteome</keyword>
<evidence type="ECO:0000313" key="2">
    <source>
        <dbReference type="EMBL" id="MBE0459921.1"/>
    </source>
</evidence>
<name>A0ABR9FSX6_9GAMM</name>
<dbReference type="Proteomes" id="UP000707245">
    <property type="component" value="Unassembled WGS sequence"/>
</dbReference>
<evidence type="ECO:0000313" key="3">
    <source>
        <dbReference type="Proteomes" id="UP000707245"/>
    </source>
</evidence>
<dbReference type="RefSeq" id="WP_192543220.1">
    <property type="nucleotide sequence ID" value="NZ_CASHZX010000002.1"/>
</dbReference>
<accession>A0ABR9FSX6</accession>
<gene>
    <name evidence="2" type="ORF">EI167_21370</name>
</gene>